<comment type="catalytic activity">
    <reaction evidence="15">
        <text>L-arginyl-L-alpha-amino acid(out) = L-arginyl-L-alpha-amino acid(in)</text>
        <dbReference type="Rhea" id="RHEA:79371"/>
        <dbReference type="ChEBI" id="CHEBI:84315"/>
    </reaction>
</comment>
<comment type="subunit">
    <text evidence="24">Homodimer. Interacts with lysosomal protein GLMP (via lumenal domain); the interaction starts while both proteins are still in the endoplasmic reticulum and is required for stabilization of MFSD1 in lysosomes but has no direct effect on its targeting to lysosomes or transporter activity.</text>
</comment>
<feature type="transmembrane region" description="Helical" evidence="25">
    <location>
        <begin position="257"/>
        <end position="276"/>
    </location>
</feature>
<evidence type="ECO:0000256" key="6">
    <source>
        <dbReference type="ARBA" id="ARBA00023136"/>
    </source>
</evidence>
<evidence type="ECO:0000256" key="7">
    <source>
        <dbReference type="ARBA" id="ARBA00023228"/>
    </source>
</evidence>
<reference evidence="27 28" key="1">
    <citation type="submission" date="2019-02" db="EMBL/GenBank/DDBJ databases">
        <title>Draft Genome Sequence of the Prevotella sp. BCRC 81118, Isolated from Human Feces.</title>
        <authorList>
            <person name="Huang C.-H."/>
        </authorList>
    </citation>
    <scope>NUCLEOTIDE SEQUENCE [LARGE SCALE GENOMIC DNA]</scope>
    <source>
        <strain evidence="27 28">BCRC 81118</strain>
    </source>
</reference>
<feature type="transmembrane region" description="Helical" evidence="25">
    <location>
        <begin position="16"/>
        <end position="35"/>
    </location>
</feature>
<feature type="transmembrane region" description="Helical" evidence="25">
    <location>
        <begin position="201"/>
        <end position="222"/>
    </location>
</feature>
<feature type="transmembrane region" description="Helical" evidence="25">
    <location>
        <begin position="135"/>
        <end position="157"/>
    </location>
</feature>
<evidence type="ECO:0000256" key="22">
    <source>
        <dbReference type="ARBA" id="ARBA00045018"/>
    </source>
</evidence>
<comment type="catalytic activity">
    <reaction evidence="19">
        <text>L-alanyl-L-lysine(out) = L-alanyl-L-lysine(in)</text>
        <dbReference type="Rhea" id="RHEA:79415"/>
        <dbReference type="ChEBI" id="CHEBI:192470"/>
    </reaction>
</comment>
<evidence type="ECO:0000256" key="24">
    <source>
        <dbReference type="ARBA" id="ARBA00046376"/>
    </source>
</evidence>
<keyword evidence="6 25" id="KW-0472">Membrane</keyword>
<comment type="similarity">
    <text evidence="2">Belongs to the major facilitator superfamily.</text>
</comment>
<dbReference type="GeneID" id="302996153"/>
<evidence type="ECO:0000256" key="17">
    <source>
        <dbReference type="ARBA" id="ARBA00044903"/>
    </source>
</evidence>
<evidence type="ECO:0000256" key="4">
    <source>
        <dbReference type="ARBA" id="ARBA00022692"/>
    </source>
</evidence>
<dbReference type="InterPro" id="IPR052187">
    <property type="entry name" value="MFSD1"/>
</dbReference>
<keyword evidence="4 25" id="KW-0812">Transmembrane</keyword>
<feature type="transmembrane region" description="Helical" evidence="25">
    <location>
        <begin position="169"/>
        <end position="195"/>
    </location>
</feature>
<feature type="transmembrane region" description="Helical" evidence="25">
    <location>
        <begin position="348"/>
        <end position="368"/>
    </location>
</feature>
<feature type="transmembrane region" description="Helical" evidence="25">
    <location>
        <begin position="296"/>
        <end position="316"/>
    </location>
</feature>
<dbReference type="EMBL" id="SGVY01000040">
    <property type="protein sequence ID" value="TFH77283.1"/>
    <property type="molecule type" value="Genomic_DNA"/>
</dbReference>
<sequence>MTTTEKFQQKLSDSKSARWSALLIVAITMMFGYFFTDVMSPLEPLLTAAKEDGGLGLGWTSDEYGFFSGSYGFFNVFLLLLFFGGIILDKFGIRFTGVIATLLMFAGALVKWYAVSNQFTGTIAVPFFGEYQTQVVLASTGFAIFGVGSEICGVTVTKILAKWFTGHEMALAMGVQVALARLGTAAALSASLPFAKMMGSVSASVGLGLALLCAGIMVYLVYCVMDKKEDASVAAVETEPEEGFKFSDLAGLVKTTGFWYVAVLCLMFYAGVFPFLKFATKLMIFKYGVSEDVAGFIPAMLPYGTIILTPLFGSIYDKYGKGATLMLIGSCLLTLVHIVFALPMDSYVVAIIMMLVLGIAFGLVPSAMWPSVPKIIPMKFLGSAYALIFYIQNIGLALVPVWIGKVNQVNTAANGVIDYTETMTIFAGFGVVAILISILLMLEDKRKGYGLQKPNIKK</sequence>
<dbReference type="GO" id="GO:0022857">
    <property type="term" value="F:transmembrane transporter activity"/>
    <property type="evidence" value="ECO:0007669"/>
    <property type="project" value="InterPro"/>
</dbReference>
<comment type="function">
    <text evidence="23">Lysosomal dipeptide uniporter that selectively exports lysine, arginine or histidine-containing dipeptides with a net positive charge from the lysosome lumen into the cytosol. Could play a role in a specific type of protein O-glycosylation indirectly regulating macrophages migration and tissue invasion. Also essential for liver homeostasis.</text>
</comment>
<evidence type="ECO:0000256" key="21">
    <source>
        <dbReference type="ARBA" id="ARBA00044985"/>
    </source>
</evidence>
<comment type="catalytic activity">
    <reaction evidence="11">
        <text>L-alpha-aminoacyl-L-histidine(out) = L-alpha-aminoacyl-L-histidine(in)</text>
        <dbReference type="Rhea" id="RHEA:79375"/>
        <dbReference type="ChEBI" id="CHEBI:229967"/>
    </reaction>
</comment>
<evidence type="ECO:0000256" key="12">
    <source>
        <dbReference type="ARBA" id="ARBA00044891"/>
    </source>
</evidence>
<comment type="catalytic activity">
    <reaction evidence="16">
        <text>L-lysyl-L-lysine(out) = L-lysyl-L-lysine(in)</text>
        <dbReference type="Rhea" id="RHEA:79403"/>
        <dbReference type="ChEBI" id="CHEBI:229956"/>
    </reaction>
</comment>
<keyword evidence="28" id="KW-1185">Reference proteome</keyword>
<keyword evidence="7" id="KW-0458">Lysosome</keyword>
<dbReference type="OrthoDB" id="1090232at2"/>
<feature type="transmembrane region" description="Helical" evidence="25">
    <location>
        <begin position="95"/>
        <end position="115"/>
    </location>
</feature>
<dbReference type="RefSeq" id="WP_134844110.1">
    <property type="nucleotide sequence ID" value="NZ_SGVY01000040.1"/>
</dbReference>
<proteinExistence type="inferred from homology"/>
<evidence type="ECO:0000256" key="16">
    <source>
        <dbReference type="ARBA" id="ARBA00044900"/>
    </source>
</evidence>
<evidence type="ECO:0000256" key="1">
    <source>
        <dbReference type="ARBA" id="ARBA00004155"/>
    </source>
</evidence>
<dbReference type="InterPro" id="IPR020846">
    <property type="entry name" value="MFS_dom"/>
</dbReference>
<dbReference type="AlphaFoldDB" id="A0A4Y8VD77"/>
<comment type="catalytic activity">
    <reaction evidence="10">
        <text>L-alpha-aminoacyl-L-arginine(out) = L-alpha-aminoacyl-L-arginine(in)</text>
        <dbReference type="Rhea" id="RHEA:79367"/>
        <dbReference type="ChEBI" id="CHEBI:229968"/>
    </reaction>
</comment>
<comment type="catalytic activity">
    <reaction evidence="8">
        <text>L-lysyl-L-alanine(out) = L-lysyl-L-alanine(in)</text>
        <dbReference type="Rhea" id="RHEA:79399"/>
        <dbReference type="ChEBI" id="CHEBI:229954"/>
    </reaction>
</comment>
<evidence type="ECO:0000256" key="5">
    <source>
        <dbReference type="ARBA" id="ARBA00022989"/>
    </source>
</evidence>
<feature type="domain" description="Major facilitator superfamily (MFS) profile" evidence="26">
    <location>
        <begin position="21"/>
        <end position="445"/>
    </location>
</feature>
<evidence type="ECO:0000256" key="23">
    <source>
        <dbReference type="ARBA" id="ARBA00045709"/>
    </source>
</evidence>
<evidence type="ECO:0000256" key="3">
    <source>
        <dbReference type="ARBA" id="ARBA00022448"/>
    </source>
</evidence>
<dbReference type="Proteomes" id="UP000297872">
    <property type="component" value="Unassembled WGS sequence"/>
</dbReference>
<comment type="catalytic activity">
    <reaction evidence="12">
        <text>L-lysyl-L-alpha-amino acid(out) = L-lysyl-L-alpha-amino acid(in)</text>
        <dbReference type="Rhea" id="RHEA:79387"/>
        <dbReference type="ChEBI" id="CHEBI:229965"/>
    </reaction>
</comment>
<evidence type="ECO:0000259" key="26">
    <source>
        <dbReference type="PROSITE" id="PS50850"/>
    </source>
</evidence>
<evidence type="ECO:0000313" key="27">
    <source>
        <dbReference type="EMBL" id="TFH77283.1"/>
    </source>
</evidence>
<comment type="catalytic activity">
    <reaction evidence="9">
        <text>L-histidyl-glycine(out) = L-histidyl-glycine(in)</text>
        <dbReference type="Rhea" id="RHEA:79395"/>
        <dbReference type="ChEBI" id="CHEBI:229957"/>
    </reaction>
</comment>
<evidence type="ECO:0000256" key="13">
    <source>
        <dbReference type="ARBA" id="ARBA00044893"/>
    </source>
</evidence>
<dbReference type="PANTHER" id="PTHR23512">
    <property type="entry name" value="MAJOR FACILITATOR SUPERFAMILY DOMAIN-CONTAINING PROTEIN 1"/>
    <property type="match status" value="1"/>
</dbReference>
<evidence type="ECO:0000256" key="15">
    <source>
        <dbReference type="ARBA" id="ARBA00044899"/>
    </source>
</evidence>
<dbReference type="InterPro" id="IPR036259">
    <property type="entry name" value="MFS_trans_sf"/>
</dbReference>
<evidence type="ECO:0000256" key="25">
    <source>
        <dbReference type="SAM" id="Phobius"/>
    </source>
</evidence>
<evidence type="ECO:0000256" key="19">
    <source>
        <dbReference type="ARBA" id="ARBA00044919"/>
    </source>
</evidence>
<name>A0A4Y8VD77_9BACT</name>
<accession>A0A4Y8VD77</accession>
<dbReference type="InterPro" id="IPR011701">
    <property type="entry name" value="MFS"/>
</dbReference>
<dbReference type="Gene3D" id="1.20.1250.20">
    <property type="entry name" value="MFS general substrate transporter like domains"/>
    <property type="match status" value="2"/>
</dbReference>
<comment type="catalytic activity">
    <reaction evidence="14">
        <text>L-aspartyl-L-lysine(out) = L-aspartyl-L-lysine(in)</text>
        <dbReference type="Rhea" id="RHEA:79411"/>
        <dbReference type="ChEBI" id="CHEBI:229953"/>
    </reaction>
</comment>
<organism evidence="27 28">
    <name type="scientific">Segatella hominis</name>
    <dbReference type="NCBI Taxonomy" id="2518605"/>
    <lineage>
        <taxon>Bacteria</taxon>
        <taxon>Pseudomonadati</taxon>
        <taxon>Bacteroidota</taxon>
        <taxon>Bacteroidia</taxon>
        <taxon>Bacteroidales</taxon>
        <taxon>Prevotellaceae</taxon>
        <taxon>Segatella</taxon>
    </lineage>
</organism>
<evidence type="ECO:0000256" key="10">
    <source>
        <dbReference type="ARBA" id="ARBA00044881"/>
    </source>
</evidence>
<dbReference type="PANTHER" id="PTHR23512:SF3">
    <property type="entry name" value="MAJOR FACILITATOR SUPERFAMILY DOMAIN-CONTAINING PROTEIN 1"/>
    <property type="match status" value="1"/>
</dbReference>
<protein>
    <recommendedName>
        <fullName evidence="21">Lysosomal dipeptide transporter MFSD1</fullName>
    </recommendedName>
    <alternativeName>
        <fullName evidence="22">Major facilitator superfamily domain-containing protein 1</fullName>
    </alternativeName>
</protein>
<evidence type="ECO:0000256" key="20">
    <source>
        <dbReference type="ARBA" id="ARBA00044924"/>
    </source>
</evidence>
<evidence type="ECO:0000256" key="11">
    <source>
        <dbReference type="ARBA" id="ARBA00044884"/>
    </source>
</evidence>
<evidence type="ECO:0000256" key="8">
    <source>
        <dbReference type="ARBA" id="ARBA00044876"/>
    </source>
</evidence>
<keyword evidence="3" id="KW-0813">Transport</keyword>
<comment type="catalytic activity">
    <reaction evidence="13">
        <text>L-alpha-aminoacyl-L-lysine(out) = L-alpha-aminoacyl-L-lysine(in)</text>
        <dbReference type="Rhea" id="RHEA:79383"/>
        <dbReference type="ChEBI" id="CHEBI:229966"/>
    </reaction>
</comment>
<comment type="caution">
    <text evidence="27">The sequence shown here is derived from an EMBL/GenBank/DDBJ whole genome shotgun (WGS) entry which is preliminary data.</text>
</comment>
<gene>
    <name evidence="27" type="ORF">EXN75_12780</name>
</gene>
<comment type="catalytic activity">
    <reaction evidence="17">
        <text>L-arginyl-glycine(out) = L-arginyl-glycine(in)</text>
        <dbReference type="Rhea" id="RHEA:79391"/>
        <dbReference type="ChEBI" id="CHEBI:229955"/>
    </reaction>
</comment>
<feature type="transmembrane region" description="Helical" evidence="25">
    <location>
        <begin position="380"/>
        <end position="403"/>
    </location>
</feature>
<feature type="transmembrane region" description="Helical" evidence="25">
    <location>
        <begin position="64"/>
        <end position="88"/>
    </location>
</feature>
<comment type="catalytic activity">
    <reaction evidence="20">
        <text>L-lysyl-glycine(out) = L-lysyl-glycine(in)</text>
        <dbReference type="Rhea" id="RHEA:79407"/>
        <dbReference type="ChEBI" id="CHEBI:191202"/>
    </reaction>
</comment>
<evidence type="ECO:0000256" key="14">
    <source>
        <dbReference type="ARBA" id="ARBA00044898"/>
    </source>
</evidence>
<feature type="transmembrane region" description="Helical" evidence="25">
    <location>
        <begin position="323"/>
        <end position="342"/>
    </location>
</feature>
<dbReference type="PROSITE" id="PS50850">
    <property type="entry name" value="MFS"/>
    <property type="match status" value="1"/>
</dbReference>
<comment type="catalytic activity">
    <reaction evidence="18">
        <text>L-histidyl-L-alpha-amino acid(out) = L-histidyl-L-alpha-amino acid(in)</text>
        <dbReference type="Rhea" id="RHEA:79379"/>
        <dbReference type="ChEBI" id="CHEBI:229964"/>
    </reaction>
</comment>
<dbReference type="Pfam" id="PF07690">
    <property type="entry name" value="MFS_1"/>
    <property type="match status" value="1"/>
</dbReference>
<evidence type="ECO:0000313" key="28">
    <source>
        <dbReference type="Proteomes" id="UP000297872"/>
    </source>
</evidence>
<feature type="transmembrane region" description="Helical" evidence="25">
    <location>
        <begin position="423"/>
        <end position="442"/>
    </location>
</feature>
<dbReference type="GO" id="GO:0005765">
    <property type="term" value="C:lysosomal membrane"/>
    <property type="evidence" value="ECO:0007669"/>
    <property type="project" value="UniProtKB-SubCell"/>
</dbReference>
<evidence type="ECO:0000256" key="9">
    <source>
        <dbReference type="ARBA" id="ARBA00044878"/>
    </source>
</evidence>
<comment type="subcellular location">
    <subcellularLocation>
        <location evidence="1">Lysosome membrane</location>
        <topology evidence="1">Multi-pass membrane protein</topology>
    </subcellularLocation>
</comment>
<keyword evidence="5 25" id="KW-1133">Transmembrane helix</keyword>
<dbReference type="SUPFAM" id="SSF103473">
    <property type="entry name" value="MFS general substrate transporter"/>
    <property type="match status" value="1"/>
</dbReference>
<evidence type="ECO:0000256" key="2">
    <source>
        <dbReference type="ARBA" id="ARBA00008335"/>
    </source>
</evidence>
<evidence type="ECO:0000256" key="18">
    <source>
        <dbReference type="ARBA" id="ARBA00044912"/>
    </source>
</evidence>